<evidence type="ECO:0000313" key="1">
    <source>
        <dbReference type="EMBL" id="GBP41256.1"/>
    </source>
</evidence>
<dbReference type="EMBL" id="BGZK01000396">
    <property type="protein sequence ID" value="GBP41256.1"/>
    <property type="molecule type" value="Genomic_DNA"/>
</dbReference>
<name>A0A4C1VQ68_EUMVA</name>
<comment type="caution">
    <text evidence="1">The sequence shown here is derived from an EMBL/GenBank/DDBJ whole genome shotgun (WGS) entry which is preliminary data.</text>
</comment>
<sequence length="104" mass="11947">MLAAVISGGPGFEGGSHTSLYKCEIVVYQDRGENLNYLLQRDLTDTVNIVDTWEHTMSSESLLDFEHLQQQIGEDKKAELEESRQISHKKKIESQRRINAYLKH</sequence>
<dbReference type="AlphaFoldDB" id="A0A4C1VQ68"/>
<reference evidence="1 2" key="1">
    <citation type="journal article" date="2019" name="Commun. Biol.">
        <title>The bagworm genome reveals a unique fibroin gene that provides high tensile strength.</title>
        <authorList>
            <person name="Kono N."/>
            <person name="Nakamura H."/>
            <person name="Ohtoshi R."/>
            <person name="Tomita M."/>
            <person name="Numata K."/>
            <person name="Arakawa K."/>
        </authorList>
    </citation>
    <scope>NUCLEOTIDE SEQUENCE [LARGE SCALE GENOMIC DNA]</scope>
</reference>
<gene>
    <name evidence="1" type="ORF">EVAR_32982_1</name>
</gene>
<accession>A0A4C1VQ68</accession>
<organism evidence="1 2">
    <name type="scientific">Eumeta variegata</name>
    <name type="common">Bagworm moth</name>
    <name type="synonym">Eumeta japonica</name>
    <dbReference type="NCBI Taxonomy" id="151549"/>
    <lineage>
        <taxon>Eukaryota</taxon>
        <taxon>Metazoa</taxon>
        <taxon>Ecdysozoa</taxon>
        <taxon>Arthropoda</taxon>
        <taxon>Hexapoda</taxon>
        <taxon>Insecta</taxon>
        <taxon>Pterygota</taxon>
        <taxon>Neoptera</taxon>
        <taxon>Endopterygota</taxon>
        <taxon>Lepidoptera</taxon>
        <taxon>Glossata</taxon>
        <taxon>Ditrysia</taxon>
        <taxon>Tineoidea</taxon>
        <taxon>Psychidae</taxon>
        <taxon>Oiketicinae</taxon>
        <taxon>Eumeta</taxon>
    </lineage>
</organism>
<dbReference type="Proteomes" id="UP000299102">
    <property type="component" value="Unassembled WGS sequence"/>
</dbReference>
<keyword evidence="2" id="KW-1185">Reference proteome</keyword>
<protein>
    <submittedName>
        <fullName evidence="1">Uncharacterized protein</fullName>
    </submittedName>
</protein>
<proteinExistence type="predicted"/>
<evidence type="ECO:0000313" key="2">
    <source>
        <dbReference type="Proteomes" id="UP000299102"/>
    </source>
</evidence>